<dbReference type="InterPro" id="IPR050087">
    <property type="entry name" value="AON_synthase_class-II"/>
</dbReference>
<comment type="caution">
    <text evidence="4">The sequence shown here is derived from an EMBL/GenBank/DDBJ whole genome shotgun (WGS) entry which is preliminary data.</text>
</comment>
<feature type="domain" description="Aminotransferase class I/classII large" evidence="3">
    <location>
        <begin position="49"/>
        <end position="404"/>
    </location>
</feature>
<protein>
    <submittedName>
        <fullName evidence="4">Pyridoxal phosphate-dependent aminotransferase family protein</fullName>
    </submittedName>
</protein>
<dbReference type="Gene3D" id="3.40.640.10">
    <property type="entry name" value="Type I PLP-dependent aspartate aminotransferase-like (Major domain)"/>
    <property type="match status" value="1"/>
</dbReference>
<keyword evidence="4" id="KW-0032">Aminotransferase</keyword>
<evidence type="ECO:0000259" key="3">
    <source>
        <dbReference type="Pfam" id="PF00155"/>
    </source>
</evidence>
<evidence type="ECO:0000313" key="4">
    <source>
        <dbReference type="EMBL" id="NOH71877.1"/>
    </source>
</evidence>
<sequence>MYKLLNEMADNIKSGSRKDIYEMLKRSNQYDVRISKSSNRVFKDEQGRDIIDFASGNYLGFDKRQNDLLPGAIKAVEDFGLHTGRARLTGHFDICRNLEDRLSSFIGSEDSLIVTNTFLGSIGIIPALIEKDDLVIMDKQAHAIMFHGAQLARDKGAMLKSYPHDDLDALESLLKTHKGARHKLICLDAVYSITGNYLRLMEIQQLAHKYNAILFVDDAHGFGMVGKNTNDINPYGDGSGIVNHLDLEYDNILYIAGTAKNMSSAMAFAGVSKKLKETLLAFSRPLDYSQQPIPFAFGILNSGLDLLEKEGDQIKQRISSMTMNLIEKMHNLGFSTFSKNNFPIVSVKIPNPEALVSFSRMLFDKYGLYVTSCPYPTMAKGEECIRITVTDANTPEQIDKIVQAFEDNVDFLLSSD</sequence>
<dbReference type="AlphaFoldDB" id="A0A7Y3ZZL4"/>
<dbReference type="Proteomes" id="UP000565719">
    <property type="component" value="Unassembled WGS sequence"/>
</dbReference>
<dbReference type="SUPFAM" id="SSF53383">
    <property type="entry name" value="PLP-dependent transferases"/>
    <property type="match status" value="1"/>
</dbReference>
<accession>A0A7Y3ZZL4</accession>
<name>A0A7Y3ZZL4_9VIBR</name>
<dbReference type="EMBL" id="VTXC01000026">
    <property type="protein sequence ID" value="NOH71877.1"/>
    <property type="molecule type" value="Genomic_DNA"/>
</dbReference>
<evidence type="ECO:0000256" key="1">
    <source>
        <dbReference type="ARBA" id="ARBA00001933"/>
    </source>
</evidence>
<dbReference type="InterPro" id="IPR015424">
    <property type="entry name" value="PyrdxlP-dep_Trfase"/>
</dbReference>
<dbReference type="Pfam" id="PF00155">
    <property type="entry name" value="Aminotran_1_2"/>
    <property type="match status" value="1"/>
</dbReference>
<dbReference type="RefSeq" id="WP_171361133.1">
    <property type="nucleotide sequence ID" value="NZ_VTXC01000026.1"/>
</dbReference>
<proteinExistence type="predicted"/>
<dbReference type="InterPro" id="IPR004839">
    <property type="entry name" value="Aminotransferase_I/II_large"/>
</dbReference>
<organism evidence="4 5">
    <name type="scientific">Vibrio pectenicida</name>
    <dbReference type="NCBI Taxonomy" id="62763"/>
    <lineage>
        <taxon>Bacteria</taxon>
        <taxon>Pseudomonadati</taxon>
        <taxon>Pseudomonadota</taxon>
        <taxon>Gammaproteobacteria</taxon>
        <taxon>Vibrionales</taxon>
        <taxon>Vibrionaceae</taxon>
        <taxon>Vibrio</taxon>
    </lineage>
</organism>
<reference evidence="4 5" key="1">
    <citation type="submission" date="2019-09" db="EMBL/GenBank/DDBJ databases">
        <title>Draft genome sequencing and comparative genomics of hatchery-associated Vibrios.</title>
        <authorList>
            <person name="Kehlet-Delgado H."/>
            <person name="Mueller R.S."/>
        </authorList>
    </citation>
    <scope>NUCLEOTIDE SEQUENCE [LARGE SCALE GENOMIC DNA]</scope>
    <source>
        <strain evidence="4 5">99-46-Y</strain>
    </source>
</reference>
<dbReference type="InterPro" id="IPR015422">
    <property type="entry name" value="PyrdxlP-dep_Trfase_small"/>
</dbReference>
<dbReference type="Gene3D" id="3.90.1150.10">
    <property type="entry name" value="Aspartate Aminotransferase, domain 1"/>
    <property type="match status" value="1"/>
</dbReference>
<keyword evidence="2 4" id="KW-0808">Transferase</keyword>
<evidence type="ECO:0000256" key="2">
    <source>
        <dbReference type="ARBA" id="ARBA00022679"/>
    </source>
</evidence>
<dbReference type="GO" id="GO:0030170">
    <property type="term" value="F:pyridoxal phosphate binding"/>
    <property type="evidence" value="ECO:0007669"/>
    <property type="project" value="InterPro"/>
</dbReference>
<gene>
    <name evidence="4" type="ORF">F0225_11080</name>
</gene>
<comment type="cofactor">
    <cofactor evidence="1">
        <name>pyridoxal 5'-phosphate</name>
        <dbReference type="ChEBI" id="CHEBI:597326"/>
    </cofactor>
</comment>
<dbReference type="InterPro" id="IPR015421">
    <property type="entry name" value="PyrdxlP-dep_Trfase_major"/>
</dbReference>
<evidence type="ECO:0000313" key="5">
    <source>
        <dbReference type="Proteomes" id="UP000565719"/>
    </source>
</evidence>
<dbReference type="PANTHER" id="PTHR13693">
    <property type="entry name" value="CLASS II AMINOTRANSFERASE/8-AMINO-7-OXONONANOATE SYNTHASE"/>
    <property type="match status" value="1"/>
</dbReference>
<dbReference type="GO" id="GO:0008483">
    <property type="term" value="F:transaminase activity"/>
    <property type="evidence" value="ECO:0007669"/>
    <property type="project" value="UniProtKB-KW"/>
</dbReference>